<dbReference type="Proteomes" id="UP001060261">
    <property type="component" value="Chromosome"/>
</dbReference>
<keyword evidence="3" id="KW-1185">Reference proteome</keyword>
<evidence type="ECO:0000313" key="3">
    <source>
        <dbReference type="Proteomes" id="UP001060261"/>
    </source>
</evidence>
<evidence type="ECO:0000256" key="1">
    <source>
        <dbReference type="SAM" id="Phobius"/>
    </source>
</evidence>
<gene>
    <name evidence="2" type="ORF">N0D28_01135</name>
</gene>
<keyword evidence="1" id="KW-0472">Membrane</keyword>
<name>A0ABY5YGX5_9DEIO</name>
<evidence type="ECO:0000313" key="2">
    <source>
        <dbReference type="EMBL" id="UWX64309.1"/>
    </source>
</evidence>
<feature type="transmembrane region" description="Helical" evidence="1">
    <location>
        <begin position="617"/>
        <end position="643"/>
    </location>
</feature>
<reference evidence="2" key="1">
    <citation type="submission" date="2022-09" db="EMBL/GenBank/DDBJ databases">
        <title>genome sequence of Deinococcus rubellus.</title>
        <authorList>
            <person name="Srinivasan S."/>
        </authorList>
    </citation>
    <scope>NUCLEOTIDE SEQUENCE</scope>
    <source>
        <strain evidence="2">Ant6</strain>
    </source>
</reference>
<organism evidence="2 3">
    <name type="scientific">Deinococcus rubellus</name>
    <dbReference type="NCBI Taxonomy" id="1889240"/>
    <lineage>
        <taxon>Bacteria</taxon>
        <taxon>Thermotogati</taxon>
        <taxon>Deinococcota</taxon>
        <taxon>Deinococci</taxon>
        <taxon>Deinococcales</taxon>
        <taxon>Deinococcaceae</taxon>
        <taxon>Deinococcus</taxon>
    </lineage>
</organism>
<protein>
    <recommendedName>
        <fullName evidence="4">Tetratricopeptide repeat protein</fullName>
    </recommendedName>
</protein>
<accession>A0ABY5YGX5</accession>
<dbReference type="RefSeq" id="WP_260560584.1">
    <property type="nucleotide sequence ID" value="NZ_BAABEC010000077.1"/>
</dbReference>
<feature type="transmembrane region" description="Helical" evidence="1">
    <location>
        <begin position="663"/>
        <end position="685"/>
    </location>
</feature>
<keyword evidence="1" id="KW-0812">Transmembrane</keyword>
<keyword evidence="1" id="KW-1133">Transmembrane helix</keyword>
<dbReference type="EMBL" id="CP104213">
    <property type="protein sequence ID" value="UWX64309.1"/>
    <property type="molecule type" value="Genomic_DNA"/>
</dbReference>
<proteinExistence type="predicted"/>
<evidence type="ECO:0008006" key="4">
    <source>
        <dbReference type="Google" id="ProtNLM"/>
    </source>
</evidence>
<feature type="transmembrane region" description="Helical" evidence="1">
    <location>
        <begin position="582"/>
        <end position="605"/>
    </location>
</feature>
<sequence>MKGRWAALALLSLSLGGLGLGGLAGAAAVLDGRSLSFEQGGVTQATLNFPGSLGDLSGPVSQGDTTWLGVGPALYSYSPQGAVTTRLDFSDMISGLDASGGVLRVTAGPSGAQDTYTVTNNQIQERVVFVPDPAVTGWLRRTAQQWPEAQLAQAAAQDPTNPFVALRLAAVARQRGDRFTALSQTQRAASLPLAFPASLQLAAQMEALNSPSAANLLLSRAARDAAERGYDPALPVSRAALSAYGDPLGELEQLLAQNKLERADVWIRYLRQTSPRFEGGPAVYARYAALLDAQGRSGEAEEWRAFAQTLTQGTLYNLGADALLTLRDAARLSAAVLLLSVLAAYLTLAARAWQVQGRSTAALGGRWGSWLRHPLSRLRRSVVAYAGLGEKLVLLSLLSGLLVSLSAWTWAARTETRLQVPALNTGTYGGAWFYGGLDRLELTPSRETGVLRGLAAQLDGDDSAARSTYERAGAPLPCAQNNLGVLAQDRGDTAQARELWRASLSAAPDLLAPAYNLGLQPAAPEAAFQREYRSEARLCYPDQRSLVRALGGSLSGQLRVLVLSPWSALMATPTRLAAPLQAVWVTLLLIGYALGVVWLLTPAPAEQRPGRPPLFRLLALLLPGSALLDGAWGAVLLLGWAAALSSWLAGRGWLEVPYLPGPINPSVLLIVLAAVYALNTVGLSLQEIGLLRARRRDK</sequence>